<keyword evidence="3" id="KW-1185">Reference proteome</keyword>
<sequence length="55" mass="6206">MEKEVPEVRTPREDRQLAENQKLIDDAKSTAADLRKTTPDPFPDSEPPEESRPGS</sequence>
<evidence type="ECO:0000313" key="3">
    <source>
        <dbReference type="Proteomes" id="UP001500416"/>
    </source>
</evidence>
<feature type="compositionally biased region" description="Basic and acidic residues" evidence="1">
    <location>
        <begin position="1"/>
        <end position="38"/>
    </location>
</feature>
<gene>
    <name evidence="2" type="ORF">GCM10010492_16770</name>
</gene>
<dbReference type="EMBL" id="BAAABU010000003">
    <property type="protein sequence ID" value="GAA0219420.1"/>
    <property type="molecule type" value="Genomic_DNA"/>
</dbReference>
<comment type="caution">
    <text evidence="2">The sequence shown here is derived from an EMBL/GenBank/DDBJ whole genome shotgun (WGS) entry which is preliminary data.</text>
</comment>
<feature type="region of interest" description="Disordered" evidence="1">
    <location>
        <begin position="1"/>
        <end position="55"/>
    </location>
</feature>
<reference evidence="2 3" key="1">
    <citation type="journal article" date="2019" name="Int. J. Syst. Evol. Microbiol.">
        <title>The Global Catalogue of Microorganisms (GCM) 10K type strain sequencing project: providing services to taxonomists for standard genome sequencing and annotation.</title>
        <authorList>
            <consortium name="The Broad Institute Genomics Platform"/>
            <consortium name="The Broad Institute Genome Sequencing Center for Infectious Disease"/>
            <person name="Wu L."/>
            <person name="Ma J."/>
        </authorList>
    </citation>
    <scope>NUCLEOTIDE SEQUENCE [LARGE SCALE GENOMIC DNA]</scope>
    <source>
        <strain evidence="2 3">JCM 3380</strain>
    </source>
</reference>
<protein>
    <submittedName>
        <fullName evidence="2">Uncharacterized protein</fullName>
    </submittedName>
</protein>
<name>A0ABN0TE68_9PSEU</name>
<dbReference type="Proteomes" id="UP001500416">
    <property type="component" value="Unassembled WGS sequence"/>
</dbReference>
<evidence type="ECO:0000313" key="2">
    <source>
        <dbReference type="EMBL" id="GAA0219420.1"/>
    </source>
</evidence>
<evidence type="ECO:0000256" key="1">
    <source>
        <dbReference type="SAM" id="MobiDB-lite"/>
    </source>
</evidence>
<organism evidence="2 3">
    <name type="scientific">Saccharothrix mutabilis subsp. mutabilis</name>
    <dbReference type="NCBI Taxonomy" id="66855"/>
    <lineage>
        <taxon>Bacteria</taxon>
        <taxon>Bacillati</taxon>
        <taxon>Actinomycetota</taxon>
        <taxon>Actinomycetes</taxon>
        <taxon>Pseudonocardiales</taxon>
        <taxon>Pseudonocardiaceae</taxon>
        <taxon>Saccharothrix</taxon>
    </lineage>
</organism>
<dbReference type="RefSeq" id="WP_343933094.1">
    <property type="nucleotide sequence ID" value="NZ_BAAABU010000003.1"/>
</dbReference>
<accession>A0ABN0TE68</accession>
<proteinExistence type="predicted"/>